<dbReference type="Gene3D" id="3.30.70.1820">
    <property type="entry name" value="L1 transposable element, RRM domain"/>
    <property type="match status" value="1"/>
</dbReference>
<reference evidence="2" key="1">
    <citation type="journal article" date="2022" name="bioRxiv">
        <title>Sequencing and chromosome-scale assembly of the giantPleurodeles waltlgenome.</title>
        <authorList>
            <person name="Brown T."/>
            <person name="Elewa A."/>
            <person name="Iarovenko S."/>
            <person name="Subramanian E."/>
            <person name="Araus A.J."/>
            <person name="Petzold A."/>
            <person name="Susuki M."/>
            <person name="Suzuki K.-i.T."/>
            <person name="Hayashi T."/>
            <person name="Toyoda A."/>
            <person name="Oliveira C."/>
            <person name="Osipova E."/>
            <person name="Leigh N.D."/>
            <person name="Simon A."/>
            <person name="Yun M.H."/>
        </authorList>
    </citation>
    <scope>NUCLEOTIDE SEQUENCE</scope>
    <source>
        <strain evidence="2">20211129_DDA</strain>
        <tissue evidence="2">Liver</tissue>
    </source>
</reference>
<name>A0AAV7STJ3_PLEWA</name>
<protein>
    <submittedName>
        <fullName evidence="2">Uncharacterized protein</fullName>
    </submittedName>
</protein>
<proteinExistence type="predicted"/>
<feature type="coiled-coil region" evidence="1">
    <location>
        <begin position="107"/>
        <end position="134"/>
    </location>
</feature>
<evidence type="ECO:0000256" key="1">
    <source>
        <dbReference type="SAM" id="Coils"/>
    </source>
</evidence>
<sequence length="177" mass="19891">MVINRWHALDLLCDPVVITNNGDPLRNRLVLPLSGACWHAEGRRPSDLRAEEIGRGESRRQCSPANISGAKIDTLATDLNLLHADHQKLADKTRTMEQTLHKLTLKTQRVETSVQSLLNRVAALERRVDGSEGRSRRNNIRVVGLPEDVEGSSPMSYVEKWIKEPIPAWALIPFFTV</sequence>
<dbReference type="EMBL" id="JANPWB010000008">
    <property type="protein sequence ID" value="KAJ1167414.1"/>
    <property type="molecule type" value="Genomic_DNA"/>
</dbReference>
<organism evidence="2 3">
    <name type="scientific">Pleurodeles waltl</name>
    <name type="common">Iberian ribbed newt</name>
    <dbReference type="NCBI Taxonomy" id="8319"/>
    <lineage>
        <taxon>Eukaryota</taxon>
        <taxon>Metazoa</taxon>
        <taxon>Chordata</taxon>
        <taxon>Craniata</taxon>
        <taxon>Vertebrata</taxon>
        <taxon>Euteleostomi</taxon>
        <taxon>Amphibia</taxon>
        <taxon>Batrachia</taxon>
        <taxon>Caudata</taxon>
        <taxon>Salamandroidea</taxon>
        <taxon>Salamandridae</taxon>
        <taxon>Pleurodelinae</taxon>
        <taxon>Pleurodeles</taxon>
    </lineage>
</organism>
<evidence type="ECO:0000313" key="3">
    <source>
        <dbReference type="Proteomes" id="UP001066276"/>
    </source>
</evidence>
<dbReference type="AlphaFoldDB" id="A0AAV7STJ3"/>
<dbReference type="Proteomes" id="UP001066276">
    <property type="component" value="Chromosome 4_2"/>
</dbReference>
<gene>
    <name evidence="2" type="ORF">NDU88_007806</name>
</gene>
<keyword evidence="1" id="KW-0175">Coiled coil</keyword>
<comment type="caution">
    <text evidence="2">The sequence shown here is derived from an EMBL/GenBank/DDBJ whole genome shotgun (WGS) entry which is preliminary data.</text>
</comment>
<accession>A0AAV7STJ3</accession>
<evidence type="ECO:0000313" key="2">
    <source>
        <dbReference type="EMBL" id="KAJ1167414.1"/>
    </source>
</evidence>
<keyword evidence="3" id="KW-1185">Reference proteome</keyword>